<gene>
    <name evidence="4" type="ORF">F5X68DRAFT_239214</name>
</gene>
<comment type="caution">
    <text evidence="4">The sequence shown here is derived from an EMBL/GenBank/DDBJ whole genome shotgun (WGS) entry which is preliminary data.</text>
</comment>
<comment type="subcellular location">
    <subcellularLocation>
        <location evidence="1">Nucleus</location>
    </subcellularLocation>
</comment>
<dbReference type="Proteomes" id="UP000770015">
    <property type="component" value="Unassembled WGS sequence"/>
</dbReference>
<dbReference type="SMART" id="SM00066">
    <property type="entry name" value="GAL4"/>
    <property type="match status" value="1"/>
</dbReference>
<dbReference type="PANTHER" id="PTHR31001">
    <property type="entry name" value="UNCHARACTERIZED TRANSCRIPTIONAL REGULATORY PROTEIN"/>
    <property type="match status" value="1"/>
</dbReference>
<protein>
    <recommendedName>
        <fullName evidence="3">Zn(2)-C6 fungal-type domain-containing protein</fullName>
    </recommendedName>
</protein>
<keyword evidence="5" id="KW-1185">Reference proteome</keyword>
<dbReference type="OrthoDB" id="39175at2759"/>
<name>A0A9P9ABB6_9PEZI</name>
<dbReference type="PROSITE" id="PS00463">
    <property type="entry name" value="ZN2_CY6_FUNGAL_1"/>
    <property type="match status" value="1"/>
</dbReference>
<organism evidence="4 5">
    <name type="scientific">Plectosphaerella plurivora</name>
    <dbReference type="NCBI Taxonomy" id="936078"/>
    <lineage>
        <taxon>Eukaryota</taxon>
        <taxon>Fungi</taxon>
        <taxon>Dikarya</taxon>
        <taxon>Ascomycota</taxon>
        <taxon>Pezizomycotina</taxon>
        <taxon>Sordariomycetes</taxon>
        <taxon>Hypocreomycetidae</taxon>
        <taxon>Glomerellales</taxon>
        <taxon>Plectosphaerellaceae</taxon>
        <taxon>Plectosphaerella</taxon>
    </lineage>
</organism>
<dbReference type="Pfam" id="PF00172">
    <property type="entry name" value="Zn_clus"/>
    <property type="match status" value="1"/>
</dbReference>
<dbReference type="PROSITE" id="PS50048">
    <property type="entry name" value="ZN2_CY6_FUNGAL_2"/>
    <property type="match status" value="1"/>
</dbReference>
<dbReference type="PANTHER" id="PTHR31001:SF90">
    <property type="entry name" value="CENTROMERE DNA-BINDING PROTEIN COMPLEX CBF3 SUBUNIT B"/>
    <property type="match status" value="1"/>
</dbReference>
<sequence length="594" mass="66227">MDDTSVSQLPKRLNNLSCASCKSRKIRCNRVQPICDGCFARKLACVYPLRKRRTPAPESPAQSIHRRLLRLEKRCTDLVPVVASRRESARASETARSNLSAPVATVADAKEAQVAIDLTTPPHSDSRDQLEAVETGATTGRPAVQIGIEERLNRAMDETLQLKRRSLDNKATTLISRIPTQLCKTYIDQFCMQYRGDIFPDFINIKLIYLINDLIDIPVTGIHPATIMLYHSILYHGSLMMPSDPQDENPTQAMYVRCLHAIPAWKEQVTGTKTDLITAILLMRAALQQCDYAFSWSMYRLVCFCMKTLNLHILDKDFPLPFLDPTTNPVDGAEQFRQGFWALVLVDLFFRLLHERPAVITSNVSAWRVNLPSLRITPEVPALVAPTLAFIVGSRLSFHLLRFFDVLGQYAEDVSSAVASIEGLCAEIESLFHEWPVDDIMAENEGSQASWWALYEVAVTAHCSIMVMSHGSSFQGQPLRQTDMDDTPPSPLSVTTARRILQLASLGLEKYPIPPTASFLWGANRCYVAYGCLAQYLLGSDPAELVSTWSTDVALLEHVAKATAATTEMDCEFKPLVQALSEVNAEIKAHQENA</sequence>
<dbReference type="SUPFAM" id="SSF57701">
    <property type="entry name" value="Zn2/Cys6 DNA-binding domain"/>
    <property type="match status" value="1"/>
</dbReference>
<dbReference type="InterPro" id="IPR036864">
    <property type="entry name" value="Zn2-C6_fun-type_DNA-bd_sf"/>
</dbReference>
<keyword evidence="2" id="KW-0539">Nucleus</keyword>
<feature type="domain" description="Zn(2)-C6 fungal-type" evidence="3">
    <location>
        <begin position="17"/>
        <end position="47"/>
    </location>
</feature>
<evidence type="ECO:0000313" key="5">
    <source>
        <dbReference type="Proteomes" id="UP000770015"/>
    </source>
</evidence>
<dbReference type="AlphaFoldDB" id="A0A9P9ABB6"/>
<dbReference type="CDD" id="cd00067">
    <property type="entry name" value="GAL4"/>
    <property type="match status" value="1"/>
</dbReference>
<dbReference type="Gene3D" id="4.10.240.10">
    <property type="entry name" value="Zn(2)-C6 fungal-type DNA-binding domain"/>
    <property type="match status" value="1"/>
</dbReference>
<dbReference type="GO" id="GO:0008270">
    <property type="term" value="F:zinc ion binding"/>
    <property type="evidence" value="ECO:0007669"/>
    <property type="project" value="InterPro"/>
</dbReference>
<dbReference type="EMBL" id="JAGSXJ010000010">
    <property type="protein sequence ID" value="KAH6687779.1"/>
    <property type="molecule type" value="Genomic_DNA"/>
</dbReference>
<evidence type="ECO:0000259" key="3">
    <source>
        <dbReference type="PROSITE" id="PS50048"/>
    </source>
</evidence>
<dbReference type="InterPro" id="IPR050613">
    <property type="entry name" value="Sec_Metabolite_Reg"/>
</dbReference>
<accession>A0A9P9ABB6</accession>
<dbReference type="CDD" id="cd12148">
    <property type="entry name" value="fungal_TF_MHR"/>
    <property type="match status" value="1"/>
</dbReference>
<dbReference type="InterPro" id="IPR001138">
    <property type="entry name" value="Zn2Cys6_DnaBD"/>
</dbReference>
<dbReference type="GO" id="GO:0000981">
    <property type="term" value="F:DNA-binding transcription factor activity, RNA polymerase II-specific"/>
    <property type="evidence" value="ECO:0007669"/>
    <property type="project" value="InterPro"/>
</dbReference>
<evidence type="ECO:0000256" key="2">
    <source>
        <dbReference type="ARBA" id="ARBA00023242"/>
    </source>
</evidence>
<dbReference type="GO" id="GO:0005634">
    <property type="term" value="C:nucleus"/>
    <property type="evidence" value="ECO:0007669"/>
    <property type="project" value="UniProtKB-SubCell"/>
</dbReference>
<evidence type="ECO:0000313" key="4">
    <source>
        <dbReference type="EMBL" id="KAH6687779.1"/>
    </source>
</evidence>
<proteinExistence type="predicted"/>
<reference evidence="4" key="1">
    <citation type="journal article" date="2021" name="Nat. Commun.">
        <title>Genetic determinants of endophytism in the Arabidopsis root mycobiome.</title>
        <authorList>
            <person name="Mesny F."/>
            <person name="Miyauchi S."/>
            <person name="Thiergart T."/>
            <person name="Pickel B."/>
            <person name="Atanasova L."/>
            <person name="Karlsson M."/>
            <person name="Huettel B."/>
            <person name="Barry K.W."/>
            <person name="Haridas S."/>
            <person name="Chen C."/>
            <person name="Bauer D."/>
            <person name="Andreopoulos W."/>
            <person name="Pangilinan J."/>
            <person name="LaButti K."/>
            <person name="Riley R."/>
            <person name="Lipzen A."/>
            <person name="Clum A."/>
            <person name="Drula E."/>
            <person name="Henrissat B."/>
            <person name="Kohler A."/>
            <person name="Grigoriev I.V."/>
            <person name="Martin F.M."/>
            <person name="Hacquard S."/>
        </authorList>
    </citation>
    <scope>NUCLEOTIDE SEQUENCE</scope>
    <source>
        <strain evidence="4">MPI-SDFR-AT-0117</strain>
    </source>
</reference>
<evidence type="ECO:0000256" key="1">
    <source>
        <dbReference type="ARBA" id="ARBA00004123"/>
    </source>
</evidence>